<evidence type="ECO:0000313" key="3">
    <source>
        <dbReference type="EMBL" id="OAA56914.1"/>
    </source>
</evidence>
<dbReference type="Gene3D" id="3.40.50.300">
    <property type="entry name" value="P-loop containing nucleotide triphosphate hydrolases"/>
    <property type="match status" value="1"/>
</dbReference>
<dbReference type="InterPro" id="IPR027417">
    <property type="entry name" value="P-loop_NTPase"/>
</dbReference>
<evidence type="ECO:0000313" key="4">
    <source>
        <dbReference type="Proteomes" id="UP000076744"/>
    </source>
</evidence>
<dbReference type="GO" id="GO:0016020">
    <property type="term" value="C:membrane"/>
    <property type="evidence" value="ECO:0007669"/>
    <property type="project" value="TreeGrafter"/>
</dbReference>
<dbReference type="InterPro" id="IPR050173">
    <property type="entry name" value="ABC_transporter_C-like"/>
</dbReference>
<dbReference type="Proteomes" id="UP000076744">
    <property type="component" value="Unassembled WGS sequence"/>
</dbReference>
<dbReference type="GO" id="GO:0005524">
    <property type="term" value="F:ATP binding"/>
    <property type="evidence" value="ECO:0007669"/>
    <property type="project" value="UniProtKB-KW"/>
</dbReference>
<dbReference type="GO" id="GO:0042626">
    <property type="term" value="F:ATPase-coupled transmembrane transporter activity"/>
    <property type="evidence" value="ECO:0007669"/>
    <property type="project" value="TreeGrafter"/>
</dbReference>
<organism evidence="3 4">
    <name type="scientific">Cordyceps fumosorosea (strain ARSEF 2679)</name>
    <name type="common">Isaria fumosorosea</name>
    <dbReference type="NCBI Taxonomy" id="1081104"/>
    <lineage>
        <taxon>Eukaryota</taxon>
        <taxon>Fungi</taxon>
        <taxon>Dikarya</taxon>
        <taxon>Ascomycota</taxon>
        <taxon>Pezizomycotina</taxon>
        <taxon>Sordariomycetes</taxon>
        <taxon>Hypocreomycetidae</taxon>
        <taxon>Hypocreales</taxon>
        <taxon>Cordycipitaceae</taxon>
        <taxon>Cordyceps</taxon>
    </lineage>
</organism>
<dbReference type="EMBL" id="AZHB01000021">
    <property type="protein sequence ID" value="OAA56914.1"/>
    <property type="molecule type" value="Genomic_DNA"/>
</dbReference>
<keyword evidence="4" id="KW-1185">Reference proteome</keyword>
<accession>A0A167PQ85</accession>
<evidence type="ECO:0000256" key="2">
    <source>
        <dbReference type="ARBA" id="ARBA00022840"/>
    </source>
</evidence>
<dbReference type="OrthoDB" id="4867492at2759"/>
<name>A0A167PQ85_CORFA</name>
<proteinExistence type="predicted"/>
<reference evidence="3 4" key="1">
    <citation type="journal article" date="2016" name="Genome Biol. Evol.">
        <title>Divergent and convergent evolution of fungal pathogenicity.</title>
        <authorList>
            <person name="Shang Y."/>
            <person name="Xiao G."/>
            <person name="Zheng P."/>
            <person name="Cen K."/>
            <person name="Zhan S."/>
            <person name="Wang C."/>
        </authorList>
    </citation>
    <scope>NUCLEOTIDE SEQUENCE [LARGE SCALE GENOMIC DNA]</scope>
    <source>
        <strain evidence="3 4">ARSEF 2679</strain>
    </source>
</reference>
<dbReference type="SUPFAM" id="SSF52540">
    <property type="entry name" value="P-loop containing nucleoside triphosphate hydrolases"/>
    <property type="match status" value="1"/>
</dbReference>
<dbReference type="PANTHER" id="PTHR24223">
    <property type="entry name" value="ATP-BINDING CASSETTE SUB-FAMILY C"/>
    <property type="match status" value="1"/>
</dbReference>
<sequence>MKPLVDASLDGTQKIVVSARTGSEQGSLIPAVLRMTKYSGAIRIDDINLKNVPRVVLRSSITTITRQGLELDATLRTNLDPLSMTECYFSDEDLISMLHRVRLWDAVQRRGGLDASMSRMRFSPAQRQLLGLARGALHHRREGTRVVLIDDAITAHLDEHMRTRMNDFIDGEFAACTVLMVAHDLEAIRTADIVITIEGGAITSVLAQNGAG</sequence>
<gene>
    <name evidence="3" type="ORF">ISF_07430</name>
</gene>
<dbReference type="GeneID" id="30023722"/>
<comment type="caution">
    <text evidence="3">The sequence shown here is derived from an EMBL/GenBank/DDBJ whole genome shotgun (WGS) entry which is preliminary data.</text>
</comment>
<dbReference type="PANTHER" id="PTHR24223:SF345">
    <property type="entry name" value="ABC MULTIDRUG TRANSPORTER (EUROFUNG)"/>
    <property type="match status" value="1"/>
</dbReference>
<keyword evidence="1" id="KW-0547">Nucleotide-binding</keyword>
<protein>
    <recommendedName>
        <fullName evidence="5">ABC transporter domain-containing protein</fullName>
    </recommendedName>
</protein>
<keyword evidence="2" id="KW-0067">ATP-binding</keyword>
<evidence type="ECO:0000256" key="1">
    <source>
        <dbReference type="ARBA" id="ARBA00022741"/>
    </source>
</evidence>
<evidence type="ECO:0008006" key="5">
    <source>
        <dbReference type="Google" id="ProtNLM"/>
    </source>
</evidence>
<dbReference type="AlphaFoldDB" id="A0A167PQ85"/>
<dbReference type="RefSeq" id="XP_018701945.1">
    <property type="nucleotide sequence ID" value="XM_018851033.1"/>
</dbReference>
<dbReference type="STRING" id="1081104.A0A167PQ85"/>